<keyword evidence="2" id="KW-0158">Chromosome</keyword>
<feature type="compositionally biased region" description="Basic and acidic residues" evidence="10">
    <location>
        <begin position="381"/>
        <end position="402"/>
    </location>
</feature>
<dbReference type="InterPro" id="IPR021979">
    <property type="entry name" value="DUF3584"/>
</dbReference>
<evidence type="ECO:0000256" key="1">
    <source>
        <dbReference type="ARBA" id="ARBA00004286"/>
    </source>
</evidence>
<evidence type="ECO:0000256" key="2">
    <source>
        <dbReference type="ARBA" id="ARBA00022454"/>
    </source>
</evidence>
<dbReference type="PANTHER" id="PTHR19306:SF6">
    <property type="entry name" value="STRUCTURAL MAINTENANCE OF CHROMOSOMES PROTEIN 6"/>
    <property type="match status" value="1"/>
</dbReference>
<evidence type="ECO:0000256" key="9">
    <source>
        <dbReference type="SAM" id="Coils"/>
    </source>
</evidence>
<feature type="coiled-coil region" evidence="9">
    <location>
        <begin position="608"/>
        <end position="851"/>
    </location>
</feature>
<dbReference type="Proteomes" id="UP000037515">
    <property type="component" value="Unassembled WGS sequence"/>
</dbReference>
<dbReference type="Pfam" id="PF12128">
    <property type="entry name" value="DUF3584"/>
    <property type="match status" value="1"/>
</dbReference>
<dbReference type="GO" id="GO:0005524">
    <property type="term" value="F:ATP binding"/>
    <property type="evidence" value="ECO:0007669"/>
    <property type="project" value="UniProtKB-KW"/>
</dbReference>
<dbReference type="OrthoDB" id="9810371at2"/>
<dbReference type="GO" id="GO:0003697">
    <property type="term" value="F:single-stranded DNA binding"/>
    <property type="evidence" value="ECO:0007669"/>
    <property type="project" value="TreeGrafter"/>
</dbReference>
<keyword evidence="7" id="KW-0233">DNA recombination</keyword>
<dbReference type="AlphaFoldDB" id="A0A0M0HRP2"/>
<evidence type="ECO:0000313" key="12">
    <source>
        <dbReference type="Proteomes" id="UP000037515"/>
    </source>
</evidence>
<feature type="coiled-coil region" evidence="9">
    <location>
        <begin position="289"/>
        <end position="337"/>
    </location>
</feature>
<feature type="region of interest" description="Disordered" evidence="10">
    <location>
        <begin position="381"/>
        <end position="420"/>
    </location>
</feature>
<organism evidence="11 12">
    <name type="scientific">Vibrio nereis</name>
    <dbReference type="NCBI Taxonomy" id="693"/>
    <lineage>
        <taxon>Bacteria</taxon>
        <taxon>Pseudomonadati</taxon>
        <taxon>Pseudomonadota</taxon>
        <taxon>Gammaproteobacteria</taxon>
        <taxon>Vibrionales</taxon>
        <taxon>Vibrionaceae</taxon>
        <taxon>Vibrio</taxon>
    </lineage>
</organism>
<evidence type="ECO:0000256" key="8">
    <source>
        <dbReference type="ARBA" id="ARBA00023204"/>
    </source>
</evidence>
<comment type="subcellular location">
    <subcellularLocation>
        <location evidence="1">Chromosome</location>
    </subcellularLocation>
</comment>
<dbReference type="GO" id="GO:0035861">
    <property type="term" value="C:site of double-strand break"/>
    <property type="evidence" value="ECO:0007669"/>
    <property type="project" value="TreeGrafter"/>
</dbReference>
<keyword evidence="12" id="KW-1185">Reference proteome</keyword>
<dbReference type="RefSeq" id="WP_053394393.1">
    <property type="nucleotide sequence ID" value="NZ_LHPJ01000004.1"/>
</dbReference>
<evidence type="ECO:0000256" key="10">
    <source>
        <dbReference type="SAM" id="MobiDB-lite"/>
    </source>
</evidence>
<reference evidence="12" key="1">
    <citation type="submission" date="2015-08" db="EMBL/GenBank/DDBJ databases">
        <title>Vibrio galatheae sp. nov., a novel member of the Vibrionaceae family isolated from the Solomon Islands.</title>
        <authorList>
            <person name="Giubergia S."/>
            <person name="Machado H."/>
            <person name="Mateiu R.V."/>
            <person name="Gram L."/>
        </authorList>
    </citation>
    <scope>NUCLEOTIDE SEQUENCE [LARGE SCALE GENOMIC DNA]</scope>
    <source>
        <strain evidence="12">DSM 19584</strain>
    </source>
</reference>
<evidence type="ECO:0000313" key="11">
    <source>
        <dbReference type="EMBL" id="KOO04736.1"/>
    </source>
</evidence>
<dbReference type="GO" id="GO:0000724">
    <property type="term" value="P:double-strand break repair via homologous recombination"/>
    <property type="evidence" value="ECO:0007669"/>
    <property type="project" value="TreeGrafter"/>
</dbReference>
<keyword evidence="6 9" id="KW-0175">Coiled coil</keyword>
<dbReference type="STRING" id="693.AKJ17_03460"/>
<evidence type="ECO:0000256" key="4">
    <source>
        <dbReference type="ARBA" id="ARBA00022763"/>
    </source>
</evidence>
<evidence type="ECO:0000256" key="3">
    <source>
        <dbReference type="ARBA" id="ARBA00022741"/>
    </source>
</evidence>
<feature type="coiled-coil region" evidence="9">
    <location>
        <begin position="466"/>
        <end position="532"/>
    </location>
</feature>
<keyword evidence="4" id="KW-0227">DNA damage</keyword>
<evidence type="ECO:0000256" key="6">
    <source>
        <dbReference type="ARBA" id="ARBA00023054"/>
    </source>
</evidence>
<accession>A0A0M0HRP2</accession>
<keyword evidence="3" id="KW-0547">Nucleotide-binding</keyword>
<sequence>MMYAGLRKVIAINSYQKKKMFSEYDFDSPTQLTGDNGAGKTSLLRLIPFFYGAMGTQIVRKSNVNKPFAEWYLPHNNSYLVFEYITSRGQVAHVICYRNLSTKGGIVYLFVKGEFEQSVFIKQDHEEKPYALASTKLAAELTAQGLDYESRITSVKEYREVIQNINAGTRNNKLLSYSLCSGRNDVRHIEKITAALIQGEFNMADTKALFLDILEQGNRTLEFGVDANKIEQWCDDYTGLTAFLGKKDAFTQAIANNKQIAYLTSRLANALLVIREESGKLAESLSKTHRELENYIEASDKKLEELNNLKIDKESSHNSLQNAIRSLDSEIKVNEQKLFDYEDNDYPELAIKLKQLPDMEDKLVHQRESYAELETKVADAKDKRDRDLQNLDSKFNAEKSKLTDQQLQAEQEAKQKKTLVDNSFEQQLKELRDSHSRFTKKTNAELSERKAELATQEQRLKHPDIDQCLIDQREHLESEKDQLQDQINAQNSALNSAEKEEQDWLKGRENLLKNLETTCNKKRNAQEKLQLVSARLDPESGTLFSFLETHKIGWQSSPLGRVLTDELLMDTTLAPLMTEDSGSLFDLTIDTTHLPDCTVTNQVDIQEQANLIDLLDELEESEAELNQQIKKTDAKIKESTIKLAQLRSELRNTENDLTQTKSNLENKKIEIARAKETLVEKISANITSIQQSLSLVERELSKAEVRFIEAESKLRNDRLTQIATIETTLNLSIDTLKNTLKQNQLMLDENQERITMEYEQRLSEQGINRGLYQRYQSDIERLEDDIKNLKAKRQDIKEYETWLAVYHIDDPKRRHSRNEKQQALVSVNQHIQSLETKLKELRSEVHHTKQDFKQAIDTLDKGIKRAESAIHRLSNYEAFEYQKVVDEGFSYSGDLNSILSEVESKLPELDMLSKQRKKDIQQMETITLGLGDGELYRFWNETSRNTISEDIVASDSKRIDILEKIMNDIIPQVTSITIDSAVNMGRMLVDFKDRLLGFDRDIKKLGRNVSEQVKANNTFSVVGSIDINVESSLSKLQGWQDIINFSEVYEEWDRTGAAELPTKEFYNALDTLTYHISADKVKKPTELFDIKFEVIENNQRKTAKTDKDMRDLASNGTNLLIQSMLYLALLTQQRGASRLSITYPTDEIGKLTAENQAKLLKMMDAHNFNVVAAQPDGNNRTANLFKNLYHLTPDKNIFNKPKISKLALAKAAEESTGAEA</sequence>
<gene>
    <name evidence="11" type="ORF">AKJ17_03460</name>
</gene>
<dbReference type="PANTHER" id="PTHR19306">
    <property type="entry name" value="STRUCTURAL MAINTENANCE OF CHROMOSOMES 5,6 SMC5, SMC6"/>
    <property type="match status" value="1"/>
</dbReference>
<dbReference type="GO" id="GO:0003684">
    <property type="term" value="F:damaged DNA binding"/>
    <property type="evidence" value="ECO:0007669"/>
    <property type="project" value="TreeGrafter"/>
</dbReference>
<name>A0A0M0HRP2_VIBNE</name>
<comment type="caution">
    <text evidence="11">The sequence shown here is derived from an EMBL/GenBank/DDBJ whole genome shotgun (WGS) entry which is preliminary data.</text>
</comment>
<dbReference type="EMBL" id="LHPJ01000004">
    <property type="protein sequence ID" value="KOO04736.1"/>
    <property type="molecule type" value="Genomic_DNA"/>
</dbReference>
<proteinExistence type="predicted"/>
<evidence type="ECO:0000256" key="5">
    <source>
        <dbReference type="ARBA" id="ARBA00022840"/>
    </source>
</evidence>
<keyword evidence="8" id="KW-0234">DNA repair</keyword>
<keyword evidence="5" id="KW-0067">ATP-binding</keyword>
<protein>
    <submittedName>
        <fullName evidence="11">DNA repair protein</fullName>
    </submittedName>
</protein>
<evidence type="ECO:0000256" key="7">
    <source>
        <dbReference type="ARBA" id="ARBA00023172"/>
    </source>
</evidence>
<dbReference type="PATRIC" id="fig|693.5.peg.698"/>
<dbReference type="GO" id="GO:0030915">
    <property type="term" value="C:Smc5-Smc6 complex"/>
    <property type="evidence" value="ECO:0007669"/>
    <property type="project" value="TreeGrafter"/>
</dbReference>